<dbReference type="Gene3D" id="2.60.120.620">
    <property type="entry name" value="q2cbj1_9rhob like domain"/>
    <property type="match status" value="1"/>
</dbReference>
<evidence type="ECO:0000313" key="2">
    <source>
        <dbReference type="Proteomes" id="UP001320831"/>
    </source>
</evidence>
<dbReference type="PANTHER" id="PTHR20883">
    <property type="entry name" value="PHYTANOYL-COA DIOXYGENASE DOMAIN CONTAINING 1"/>
    <property type="match status" value="1"/>
</dbReference>
<dbReference type="SUPFAM" id="SSF51197">
    <property type="entry name" value="Clavaminate synthase-like"/>
    <property type="match status" value="1"/>
</dbReference>
<sequence>MRCAAMPYELQSLQSLGSEEIDRFRKDGYLVVQGLLSPDQIEALRERFPVLFAGTFDTGVYPDEWYWRQGISLPDVTRHMANAWKADLTIASLVLSRNIGQAAALLGGWSGARLGQDTIWWKPPHTKAVSYHQDSSFTDFLTPPQTLTCWVALDDTHREAGTLEYVPGSHLWPLTSIPDDFHAPDDYRAGMLHAARQAGIAPPDPVFIEVPAGSCVFHAGEIWHGSGPNKSGERMRRSIGIHLLPSEARFSSRHGGYIYRRYQITGDASLDESFFPILWSNVGHRTQWIDQYCATGRRLPNAVA</sequence>
<keyword evidence="1" id="KW-0223">Dioxygenase</keyword>
<reference evidence="1 2" key="1">
    <citation type="submission" date="2022-09" db="EMBL/GenBank/DDBJ databases">
        <title>Chelativorans salina sp. nov., a novel slightly halophilic bacterium isolated from a saline lake sediment enrichment.</title>
        <authorList>
            <person name="Gao L."/>
            <person name="Fang B.-Z."/>
            <person name="Li W.-J."/>
        </authorList>
    </citation>
    <scope>NUCLEOTIDE SEQUENCE [LARGE SCALE GENOMIC DNA]</scope>
    <source>
        <strain evidence="1 2">EGI FJ00035</strain>
    </source>
</reference>
<evidence type="ECO:0000313" key="1">
    <source>
        <dbReference type="EMBL" id="MCT7376307.1"/>
    </source>
</evidence>
<dbReference type="EMBL" id="JAOCZP010000004">
    <property type="protein sequence ID" value="MCT7376307.1"/>
    <property type="molecule type" value="Genomic_DNA"/>
</dbReference>
<accession>A0ABT2LPB4</accession>
<dbReference type="Proteomes" id="UP001320831">
    <property type="component" value="Unassembled WGS sequence"/>
</dbReference>
<dbReference type="PANTHER" id="PTHR20883:SF46">
    <property type="entry name" value="PHYTANOYL-COA HYDROXYLASE"/>
    <property type="match status" value="1"/>
</dbReference>
<gene>
    <name evidence="1" type="ORF">N5A92_14810</name>
</gene>
<name>A0ABT2LPB4_9HYPH</name>
<dbReference type="GO" id="GO:0051213">
    <property type="term" value="F:dioxygenase activity"/>
    <property type="evidence" value="ECO:0007669"/>
    <property type="project" value="UniProtKB-KW"/>
</dbReference>
<keyword evidence="2" id="KW-1185">Reference proteome</keyword>
<dbReference type="RefSeq" id="WP_260904104.1">
    <property type="nucleotide sequence ID" value="NZ_JAOCZP010000004.1"/>
</dbReference>
<dbReference type="InterPro" id="IPR008775">
    <property type="entry name" value="Phytyl_CoA_dOase-like"/>
</dbReference>
<keyword evidence="1" id="KW-0560">Oxidoreductase</keyword>
<dbReference type="Pfam" id="PF05721">
    <property type="entry name" value="PhyH"/>
    <property type="match status" value="1"/>
</dbReference>
<protein>
    <submittedName>
        <fullName evidence="1">Phytanoyl-CoA dioxygenase family protein</fullName>
    </submittedName>
</protein>
<comment type="caution">
    <text evidence="1">The sequence shown here is derived from an EMBL/GenBank/DDBJ whole genome shotgun (WGS) entry which is preliminary data.</text>
</comment>
<proteinExistence type="predicted"/>
<organism evidence="1 2">
    <name type="scientific">Chelativorans salis</name>
    <dbReference type="NCBI Taxonomy" id="2978478"/>
    <lineage>
        <taxon>Bacteria</taxon>
        <taxon>Pseudomonadati</taxon>
        <taxon>Pseudomonadota</taxon>
        <taxon>Alphaproteobacteria</taxon>
        <taxon>Hyphomicrobiales</taxon>
        <taxon>Phyllobacteriaceae</taxon>
        <taxon>Chelativorans</taxon>
    </lineage>
</organism>